<dbReference type="InterPro" id="IPR007712">
    <property type="entry name" value="RelE/ParE_toxin"/>
</dbReference>
<accession>A0ABV1JEE4</accession>
<name>A0ABV1JEE4_9ACTN</name>
<comment type="caution">
    <text evidence="2">The sequence shown here is derived from an EMBL/GenBank/DDBJ whole genome shotgun (WGS) entry which is preliminary data.</text>
</comment>
<gene>
    <name evidence="2" type="ORF">AAA083_10730</name>
</gene>
<dbReference type="Gene3D" id="3.30.2310.20">
    <property type="entry name" value="RelE-like"/>
    <property type="match status" value="1"/>
</dbReference>
<dbReference type="InterPro" id="IPR035093">
    <property type="entry name" value="RelE/ParE_toxin_dom_sf"/>
</dbReference>
<keyword evidence="3" id="KW-1185">Reference proteome</keyword>
<dbReference type="Pfam" id="PF05016">
    <property type="entry name" value="ParE_toxin"/>
    <property type="match status" value="1"/>
</dbReference>
<reference evidence="2 3" key="1">
    <citation type="submission" date="2024-04" db="EMBL/GenBank/DDBJ databases">
        <title>Human intestinal bacterial collection.</title>
        <authorList>
            <person name="Pauvert C."/>
            <person name="Hitch T.C.A."/>
            <person name="Clavel T."/>
        </authorList>
    </citation>
    <scope>NUCLEOTIDE SEQUENCE [LARGE SCALE GENOMIC DNA]</scope>
    <source>
        <strain evidence="2 3">CLA-KB-H42</strain>
    </source>
</reference>
<dbReference type="EMBL" id="JBBNOP010000009">
    <property type="protein sequence ID" value="MEQ3363450.1"/>
    <property type="molecule type" value="Genomic_DNA"/>
</dbReference>
<dbReference type="RefSeq" id="WP_349227681.1">
    <property type="nucleotide sequence ID" value="NZ_JBBNOP010000009.1"/>
</dbReference>
<evidence type="ECO:0000256" key="1">
    <source>
        <dbReference type="ARBA" id="ARBA00022649"/>
    </source>
</evidence>
<keyword evidence="1" id="KW-1277">Toxin-antitoxin system</keyword>
<sequence>MTVVKRTGTFNENVLAKVDSIRVLNEIERKIILLETVPSLGANDLPASIQHRFGTNVRRIVCPPFLIIYEYFEDADVVIVYDLIHGRQAY</sequence>
<organism evidence="2 3">
    <name type="scientific">Raoultibacter massiliensis</name>
    <dbReference type="NCBI Taxonomy" id="1852371"/>
    <lineage>
        <taxon>Bacteria</taxon>
        <taxon>Bacillati</taxon>
        <taxon>Actinomycetota</taxon>
        <taxon>Coriobacteriia</taxon>
        <taxon>Eggerthellales</taxon>
        <taxon>Eggerthellaceae</taxon>
        <taxon>Raoultibacter</taxon>
    </lineage>
</organism>
<evidence type="ECO:0000313" key="3">
    <source>
        <dbReference type="Proteomes" id="UP001487305"/>
    </source>
</evidence>
<proteinExistence type="predicted"/>
<protein>
    <submittedName>
        <fullName evidence="2">Type II toxin-antitoxin system RelE/ParE family toxin</fullName>
    </submittedName>
</protein>
<evidence type="ECO:0000313" key="2">
    <source>
        <dbReference type="EMBL" id="MEQ3363450.1"/>
    </source>
</evidence>
<dbReference type="Proteomes" id="UP001487305">
    <property type="component" value="Unassembled WGS sequence"/>
</dbReference>